<dbReference type="PRINTS" id="PR00083">
    <property type="entry name" value="HOLDHDRGNASE"/>
</dbReference>
<dbReference type="GO" id="GO:0046872">
    <property type="term" value="F:metal ion binding"/>
    <property type="evidence" value="ECO:0007669"/>
    <property type="project" value="UniProtKB-KW"/>
</dbReference>
<comment type="similarity">
    <text evidence="11">Belongs to the histidinol dehydrogenase family.</text>
</comment>
<keyword evidence="4" id="KW-0028">Amino-acid biosynthesis</keyword>
<evidence type="ECO:0000256" key="3">
    <source>
        <dbReference type="ARBA" id="ARBA00012965"/>
    </source>
</evidence>
<keyword evidence="9" id="KW-0368">Histidine biosynthesis</keyword>
<evidence type="ECO:0000256" key="6">
    <source>
        <dbReference type="ARBA" id="ARBA00022833"/>
    </source>
</evidence>
<keyword evidence="7" id="KW-0560">Oxidoreductase</keyword>
<evidence type="ECO:0000256" key="8">
    <source>
        <dbReference type="ARBA" id="ARBA00023027"/>
    </source>
</evidence>
<dbReference type="InterPro" id="IPR016161">
    <property type="entry name" value="Ald_DH/histidinol_DH"/>
</dbReference>
<comment type="catalytic activity">
    <reaction evidence="10">
        <text>L-histidinol + 2 NAD(+) + H2O = L-histidine + 2 NADH + 3 H(+)</text>
        <dbReference type="Rhea" id="RHEA:20641"/>
        <dbReference type="ChEBI" id="CHEBI:15377"/>
        <dbReference type="ChEBI" id="CHEBI:15378"/>
        <dbReference type="ChEBI" id="CHEBI:57540"/>
        <dbReference type="ChEBI" id="CHEBI:57595"/>
        <dbReference type="ChEBI" id="CHEBI:57699"/>
        <dbReference type="ChEBI" id="CHEBI:57945"/>
        <dbReference type="EC" id="1.1.1.23"/>
    </reaction>
</comment>
<comment type="cofactor">
    <cofactor evidence="1">
        <name>Zn(2+)</name>
        <dbReference type="ChEBI" id="CHEBI:29105"/>
    </cofactor>
</comment>
<evidence type="ECO:0000256" key="1">
    <source>
        <dbReference type="ARBA" id="ARBA00001947"/>
    </source>
</evidence>
<accession>A0A850QWA7</accession>
<dbReference type="AlphaFoldDB" id="A0A850QWA7"/>
<dbReference type="SUPFAM" id="SSF53720">
    <property type="entry name" value="ALDH-like"/>
    <property type="match status" value="1"/>
</dbReference>
<dbReference type="GO" id="GO:0051287">
    <property type="term" value="F:NAD binding"/>
    <property type="evidence" value="ECO:0007669"/>
    <property type="project" value="InterPro"/>
</dbReference>
<dbReference type="EC" id="1.1.1.23" evidence="3"/>
<sequence length="190" mass="20439">HSANPAFIAADLLSQAEHGPDSQVVLVTPDETIAQQTAIEIEKQLSELSRSTIADKALTSSLLIVAQDIEQCIAISNQYGPEHLIVQTEDPRALLPKLDNAGSIFLGLWSPESVGDYASGTNHVLPTYGYTKTYSSLGLADFSKRMTVQQLSAEGLMALAPTVTTIADAEGLDAHKRAVTIRVEQYQTQC</sequence>
<protein>
    <recommendedName>
        <fullName evidence="3">histidinol dehydrogenase</fullName>
        <ecNumber evidence="3">1.1.1.23</ecNumber>
    </recommendedName>
</protein>
<keyword evidence="6" id="KW-0862">Zinc</keyword>
<dbReference type="PANTHER" id="PTHR21256:SF2">
    <property type="entry name" value="HISTIDINE BIOSYNTHESIS TRIFUNCTIONAL PROTEIN"/>
    <property type="match status" value="1"/>
</dbReference>
<keyword evidence="5" id="KW-0479">Metal-binding</keyword>
<evidence type="ECO:0000256" key="11">
    <source>
        <dbReference type="RuleBase" id="RU004175"/>
    </source>
</evidence>
<evidence type="ECO:0000313" key="13">
    <source>
        <dbReference type="Proteomes" id="UP000533429"/>
    </source>
</evidence>
<evidence type="ECO:0000256" key="2">
    <source>
        <dbReference type="ARBA" id="ARBA00004940"/>
    </source>
</evidence>
<name>A0A850QWA7_PHODD</name>
<evidence type="ECO:0000256" key="10">
    <source>
        <dbReference type="ARBA" id="ARBA00049489"/>
    </source>
</evidence>
<evidence type="ECO:0000256" key="7">
    <source>
        <dbReference type="ARBA" id="ARBA00023002"/>
    </source>
</evidence>
<evidence type="ECO:0000256" key="9">
    <source>
        <dbReference type="ARBA" id="ARBA00023102"/>
    </source>
</evidence>
<organism evidence="12 13">
    <name type="scientific">Photobacterium damselae subsp. damselae</name>
    <name type="common">Listonella damsela</name>
    <dbReference type="NCBI Taxonomy" id="85581"/>
    <lineage>
        <taxon>Bacteria</taxon>
        <taxon>Pseudomonadati</taxon>
        <taxon>Pseudomonadota</taxon>
        <taxon>Gammaproteobacteria</taxon>
        <taxon>Vibrionales</taxon>
        <taxon>Vibrionaceae</taxon>
        <taxon>Photobacterium</taxon>
    </lineage>
</organism>
<dbReference type="Proteomes" id="UP000533429">
    <property type="component" value="Unassembled WGS sequence"/>
</dbReference>
<evidence type="ECO:0000313" key="12">
    <source>
        <dbReference type="EMBL" id="NVP00305.1"/>
    </source>
</evidence>
<reference evidence="12 13" key="1">
    <citation type="submission" date="2020-06" db="EMBL/GenBank/DDBJ databases">
        <title>Photobacterium damselae subsp. damselae comparative genomics.</title>
        <authorList>
            <person name="Osorio C.R."/>
        </authorList>
    </citation>
    <scope>NUCLEOTIDE SEQUENCE [LARGE SCALE GENOMIC DNA]</scope>
    <source>
        <strain evidence="12 13">TW250/03</strain>
    </source>
</reference>
<keyword evidence="8" id="KW-0520">NAD</keyword>
<dbReference type="EMBL" id="JABXOR010000555">
    <property type="protein sequence ID" value="NVP00305.1"/>
    <property type="molecule type" value="Genomic_DNA"/>
</dbReference>
<dbReference type="FunFam" id="1.20.5.1300:FF:000002">
    <property type="entry name" value="Histidinol dehydrogenase, chloroplastic"/>
    <property type="match status" value="1"/>
</dbReference>
<comment type="caution">
    <text evidence="12">The sequence shown here is derived from an EMBL/GenBank/DDBJ whole genome shotgun (WGS) entry which is preliminary data.</text>
</comment>
<feature type="non-terminal residue" evidence="12">
    <location>
        <position position="1"/>
    </location>
</feature>
<dbReference type="FunFam" id="3.40.50.1980:FF:000001">
    <property type="entry name" value="Histidinol dehydrogenase"/>
    <property type="match status" value="1"/>
</dbReference>
<dbReference type="Gene3D" id="3.40.50.1980">
    <property type="entry name" value="Nitrogenase molybdenum iron protein domain"/>
    <property type="match status" value="1"/>
</dbReference>
<dbReference type="PANTHER" id="PTHR21256">
    <property type="entry name" value="HISTIDINOL DEHYDROGENASE HDH"/>
    <property type="match status" value="1"/>
</dbReference>
<dbReference type="InterPro" id="IPR012131">
    <property type="entry name" value="Hstdl_DH"/>
</dbReference>
<dbReference type="Gene3D" id="1.20.5.1300">
    <property type="match status" value="1"/>
</dbReference>
<dbReference type="GO" id="GO:0005829">
    <property type="term" value="C:cytosol"/>
    <property type="evidence" value="ECO:0007669"/>
    <property type="project" value="TreeGrafter"/>
</dbReference>
<comment type="pathway">
    <text evidence="2">Amino-acid biosynthesis; L-histidine biosynthesis; L-histidine from 5-phospho-alpha-D-ribose 1-diphosphate: step 9/9.</text>
</comment>
<evidence type="ECO:0000256" key="4">
    <source>
        <dbReference type="ARBA" id="ARBA00022605"/>
    </source>
</evidence>
<dbReference type="Pfam" id="PF00815">
    <property type="entry name" value="Histidinol_dh"/>
    <property type="match status" value="1"/>
</dbReference>
<dbReference type="GO" id="GO:0004399">
    <property type="term" value="F:histidinol dehydrogenase activity"/>
    <property type="evidence" value="ECO:0007669"/>
    <property type="project" value="UniProtKB-EC"/>
</dbReference>
<proteinExistence type="inferred from homology"/>
<dbReference type="GO" id="GO:0000105">
    <property type="term" value="P:L-histidine biosynthetic process"/>
    <property type="evidence" value="ECO:0007669"/>
    <property type="project" value="UniProtKB-KW"/>
</dbReference>
<evidence type="ECO:0000256" key="5">
    <source>
        <dbReference type="ARBA" id="ARBA00022723"/>
    </source>
</evidence>
<gene>
    <name evidence="12" type="ORF">HWA77_08805</name>
</gene>